<comment type="caution">
    <text evidence="9">The sequence shown here is derived from an EMBL/GenBank/DDBJ whole genome shotgun (WGS) entry which is preliminary data.</text>
</comment>
<evidence type="ECO:0000313" key="9">
    <source>
        <dbReference type="EMBL" id="GIF98122.1"/>
    </source>
</evidence>
<evidence type="ECO:0000259" key="7">
    <source>
        <dbReference type="Pfam" id="PF17389"/>
    </source>
</evidence>
<dbReference type="Pfam" id="PF17390">
    <property type="entry name" value="Bac_rhamnosid_C"/>
    <property type="match status" value="1"/>
</dbReference>
<feature type="domain" description="Alpha-L-rhamnosidase concanavalin-like" evidence="5">
    <location>
        <begin position="693"/>
        <end position="792"/>
    </location>
</feature>
<dbReference type="Gene3D" id="2.60.40.10">
    <property type="entry name" value="Immunoglobulins"/>
    <property type="match status" value="1"/>
</dbReference>
<dbReference type="InterPro" id="IPR035396">
    <property type="entry name" value="Bac_rhamnosid6H"/>
</dbReference>
<protein>
    <recommendedName>
        <fullName evidence="2">alpha-L-rhamnosidase</fullName>
        <ecNumber evidence="2">3.2.1.40</ecNumber>
    </recommendedName>
</protein>
<dbReference type="PANTHER" id="PTHR33307">
    <property type="entry name" value="ALPHA-RHAMNOSIDASE (EUROFUNG)"/>
    <property type="match status" value="1"/>
</dbReference>
<dbReference type="InterPro" id="IPR008979">
    <property type="entry name" value="Galactose-bd-like_sf"/>
</dbReference>
<keyword evidence="3" id="KW-0378">Hydrolase</keyword>
<feature type="domain" description="Bacterial alpha-L-rhamnosidase N-terminal" evidence="6">
    <location>
        <begin position="514"/>
        <end position="681"/>
    </location>
</feature>
<organism evidence="9 10">
    <name type="scientific">Catellatospora citrea</name>
    <dbReference type="NCBI Taxonomy" id="53366"/>
    <lineage>
        <taxon>Bacteria</taxon>
        <taxon>Bacillati</taxon>
        <taxon>Actinomycetota</taxon>
        <taxon>Actinomycetes</taxon>
        <taxon>Micromonosporales</taxon>
        <taxon>Micromonosporaceae</taxon>
        <taxon>Catellatospora</taxon>
    </lineage>
</organism>
<evidence type="ECO:0000259" key="6">
    <source>
        <dbReference type="Pfam" id="PF08531"/>
    </source>
</evidence>
<feature type="domain" description="Alpha-L-rhamnosidase C-terminal" evidence="8">
    <location>
        <begin position="1135"/>
        <end position="1206"/>
    </location>
</feature>
<evidence type="ECO:0000313" key="10">
    <source>
        <dbReference type="Proteomes" id="UP000659904"/>
    </source>
</evidence>
<evidence type="ECO:0000256" key="4">
    <source>
        <dbReference type="SAM" id="SignalP"/>
    </source>
</evidence>
<dbReference type="InterPro" id="IPR008902">
    <property type="entry name" value="Rhamnosid_concanavalin"/>
</dbReference>
<keyword evidence="10" id="KW-1185">Reference proteome</keyword>
<dbReference type="RefSeq" id="WP_120322447.1">
    <property type="nucleotide sequence ID" value="NZ_BONH01000012.1"/>
</dbReference>
<dbReference type="Pfam" id="PF05592">
    <property type="entry name" value="Bac_rhamnosid"/>
    <property type="match status" value="1"/>
</dbReference>
<dbReference type="InterPro" id="IPR013783">
    <property type="entry name" value="Ig-like_fold"/>
</dbReference>
<dbReference type="InterPro" id="IPR012341">
    <property type="entry name" value="6hp_glycosidase-like_sf"/>
</dbReference>
<comment type="catalytic activity">
    <reaction evidence="1">
        <text>Hydrolysis of terminal non-reducing alpha-L-rhamnose residues in alpha-L-rhamnosides.</text>
        <dbReference type="EC" id="3.2.1.40"/>
    </reaction>
</comment>
<dbReference type="AlphaFoldDB" id="A0A8J3KE90"/>
<dbReference type="Gene3D" id="1.50.10.10">
    <property type="match status" value="1"/>
</dbReference>
<feature type="signal peptide" evidence="4">
    <location>
        <begin position="1"/>
        <end position="29"/>
    </location>
</feature>
<feature type="chain" id="PRO_5039532628" description="alpha-L-rhamnosidase" evidence="4">
    <location>
        <begin position="30"/>
        <end position="1236"/>
    </location>
</feature>
<dbReference type="InterPro" id="IPR035398">
    <property type="entry name" value="Bac_rhamnosid_C"/>
</dbReference>
<evidence type="ECO:0000259" key="5">
    <source>
        <dbReference type="Pfam" id="PF05592"/>
    </source>
</evidence>
<dbReference type="GO" id="GO:0005975">
    <property type="term" value="P:carbohydrate metabolic process"/>
    <property type="evidence" value="ECO:0007669"/>
    <property type="project" value="InterPro"/>
</dbReference>
<evidence type="ECO:0000256" key="2">
    <source>
        <dbReference type="ARBA" id="ARBA00012652"/>
    </source>
</evidence>
<sequence>MHRPDPARSPRGRVAAVLAVLLTATAVLSAVPAAAATPVSVSGAHWIWYPEGDPRTTAPVGHRYFRKTFTAPTGAVSDAQLVVTGDDTVDVWLNGKPLAGSARVVDAWKNAVYIDLAPALVTGTNTLAVAVQNTTSGPAGLLGRVYVATSGGVTDLITDGGWKAFQSAPTGWEQPGFADGSWPAATDLGAYGVAPWNSAVVAPVISGASPFAVGEATTERRVNPLGVDAAAPRFGWKLTSGTAQQFQAAYQVIVAGSSANADSGTGDVWDSGRVVGRQAVDVAYAGPALTSLRRYYWRVRVWDTHGRASGWSTVQFFETGLRTPATEWQGSYIGQPAVTDGLTGASWIWYPEGDPIAGLPPMTRYFRRTVALSTAPAQASLVVTGDDTADVWVNGVQVSSSPRVTDSWKQATVVDLAGRLTAGNNVIAIASQNTTQSPTGVIAKLTVAGGSTVITDASWKASQTGPSGWQQVGFNDSGWAAARALTAYGTGPWGANVVVRRSAPLLRKGFTISKPVASARLLTTALGLHETRLNGAKVGADALAPGWTDYNKRLQYKVYDVTGQLRQGTNALGAWLGSGWYSGSLGMAGSQRYGTQPWYSAQLHISYTDGTSAVIRTDNTWKVTTGPIRAEDLYSGEEYDARLAISGWDGPDFDDGAWPSAAVRTGTAPRLVSQVDNGVTVQSELRPISVNQPKPGVWVFDLGQNFTGWNRLRVTGPAGTVVTLRHAEVLNSDGTIYTDNLRAAGLATDRYTLAGTGAQEVWTPRFTVHGYRYVEVTGFPGTPNLDTVTGLAAWTSASQPGTLTTSNALINQLQQAIIWGQRSNMLSIPTDCPNRDERLGWTGDIASFAATSTFNLDMQAFLDKFADDLTDAQHADGAFTDTAPDACCGAGTAGWGDAGVIVPYMLWQRYGDLNVVNQHFDAMARWVDYLRATSGADLIRNTGGYGDWLNVNDDTARDLIATAFFSWSARLVSRMAAATGRTAQASSYGTLADQVATAFTNRWVAADGTVAGNTQTGYVLALAFGLLPANRVAGAVNKLVAEVASAGGHLTVGFLGVENLLPVLADNGRADIAYQILLQPGYPGWGYMLSRGATTIWERWDGIQTNGAFQTPSMNSFNHYGLGSVGDFLYRQVGGLSAASPGYQSQLVAPRPGGGLTSARSAMQTPYGQAVSDWSVSGGVLTLRVTVPAGTSATVRVPATSAAVVTAPAQAVPFGYGQGAASYHLPSGSYVFTAPA</sequence>
<evidence type="ECO:0000256" key="1">
    <source>
        <dbReference type="ARBA" id="ARBA00001445"/>
    </source>
</evidence>
<proteinExistence type="predicted"/>
<dbReference type="Gene3D" id="2.60.420.10">
    <property type="entry name" value="Maltose phosphorylase, domain 3"/>
    <property type="match status" value="1"/>
</dbReference>
<dbReference type="SUPFAM" id="SSF48208">
    <property type="entry name" value="Six-hairpin glycosidases"/>
    <property type="match status" value="1"/>
</dbReference>
<dbReference type="EC" id="3.2.1.40" evidence="2"/>
<dbReference type="InterPro" id="IPR016007">
    <property type="entry name" value="Alpha_rhamnosid"/>
</dbReference>
<dbReference type="Pfam" id="PF08531">
    <property type="entry name" value="Bac_rhamnosid_N"/>
    <property type="match status" value="1"/>
</dbReference>
<feature type="domain" description="Alpha-L-rhamnosidase six-hairpin glycosidase" evidence="7">
    <location>
        <begin position="799"/>
        <end position="1133"/>
    </location>
</feature>
<name>A0A8J3KE90_9ACTN</name>
<evidence type="ECO:0000256" key="3">
    <source>
        <dbReference type="ARBA" id="ARBA00022801"/>
    </source>
</evidence>
<keyword evidence="4" id="KW-0732">Signal</keyword>
<dbReference type="Gene3D" id="2.60.120.260">
    <property type="entry name" value="Galactose-binding domain-like"/>
    <property type="match status" value="4"/>
</dbReference>
<dbReference type="Pfam" id="PF17389">
    <property type="entry name" value="Bac_rhamnosid6H"/>
    <property type="match status" value="1"/>
</dbReference>
<gene>
    <name evidence="9" type="ORF">Cci01nite_32160</name>
</gene>
<dbReference type="InterPro" id="IPR013737">
    <property type="entry name" value="Bac_rhamnosid_N"/>
</dbReference>
<dbReference type="Pfam" id="PF25788">
    <property type="entry name" value="Ig_Rha78A_N"/>
    <property type="match status" value="1"/>
</dbReference>
<dbReference type="GO" id="GO:0030596">
    <property type="term" value="F:alpha-L-rhamnosidase activity"/>
    <property type="evidence" value="ECO:0007669"/>
    <property type="project" value="UniProtKB-EC"/>
</dbReference>
<dbReference type="SUPFAM" id="SSF49785">
    <property type="entry name" value="Galactose-binding domain-like"/>
    <property type="match status" value="2"/>
</dbReference>
<dbReference type="Proteomes" id="UP000659904">
    <property type="component" value="Unassembled WGS sequence"/>
</dbReference>
<dbReference type="EMBL" id="BONH01000012">
    <property type="protein sequence ID" value="GIF98122.1"/>
    <property type="molecule type" value="Genomic_DNA"/>
</dbReference>
<dbReference type="InterPro" id="IPR008928">
    <property type="entry name" value="6-hairpin_glycosidase_sf"/>
</dbReference>
<dbReference type="PANTHER" id="PTHR33307:SF6">
    <property type="entry name" value="ALPHA-RHAMNOSIDASE (EUROFUNG)-RELATED"/>
    <property type="match status" value="1"/>
</dbReference>
<evidence type="ECO:0000259" key="8">
    <source>
        <dbReference type="Pfam" id="PF17390"/>
    </source>
</evidence>
<accession>A0A8J3KE90</accession>
<reference evidence="9 10" key="1">
    <citation type="submission" date="2021-01" db="EMBL/GenBank/DDBJ databases">
        <title>Whole genome shotgun sequence of Catellatospora citrea NBRC 14495.</title>
        <authorList>
            <person name="Komaki H."/>
            <person name="Tamura T."/>
        </authorList>
    </citation>
    <scope>NUCLEOTIDE SEQUENCE [LARGE SCALE GENOMIC DNA]</scope>
    <source>
        <strain evidence="9 10">NBRC 14495</strain>
    </source>
</reference>